<gene>
    <name evidence="2" type="ORF">LSCM1_06650</name>
</gene>
<evidence type="ECO:0000313" key="3">
    <source>
        <dbReference type="Proteomes" id="UP000673552"/>
    </source>
</evidence>
<evidence type="ECO:0000256" key="1">
    <source>
        <dbReference type="SAM" id="Phobius"/>
    </source>
</evidence>
<dbReference type="EMBL" id="JAFEUZ010000018">
    <property type="protein sequence ID" value="KAG5480976.1"/>
    <property type="molecule type" value="Genomic_DNA"/>
</dbReference>
<dbReference type="SMR" id="A0A836GTD2"/>
<name>A0A836GTD2_9TRYP</name>
<dbReference type="OrthoDB" id="275385at2759"/>
<feature type="transmembrane region" description="Helical" evidence="1">
    <location>
        <begin position="168"/>
        <end position="192"/>
    </location>
</feature>
<dbReference type="AlphaFoldDB" id="A0A836GTD2"/>
<sequence length="243" mass="27801">MFVLDVSQVTVTSSLVFRGLVCSAFISILTAQARTELTKILRGRLFLHGATVYILGFLSSGISPTLLCWFTTAGPSSQHPSKEEVTMLRRCTAARMNRGHLAPTPSKFSDRPGMWGPGAGPVKDTLARRTMFYRMLLMNKIGGWTKPFRTNRARWIWRKTQMQLWKTFVMSMVFFCAILFGNIWLSFVYHAYTVGPTTPVLERKVREHRVSKQIMQMVRERERTVAQEEEVEKARATIESQKS</sequence>
<keyword evidence="1" id="KW-0472">Membrane</keyword>
<comment type="caution">
    <text evidence="2">The sequence shown here is derived from an EMBL/GenBank/DDBJ whole genome shotgun (WGS) entry which is preliminary data.</text>
</comment>
<proteinExistence type="predicted"/>
<evidence type="ECO:0008006" key="4">
    <source>
        <dbReference type="Google" id="ProtNLM"/>
    </source>
</evidence>
<keyword evidence="3" id="KW-1185">Reference proteome</keyword>
<dbReference type="KEGG" id="lmat:92516574"/>
<organism evidence="2 3">
    <name type="scientific">Leishmania martiniquensis</name>
    <dbReference type="NCBI Taxonomy" id="1580590"/>
    <lineage>
        <taxon>Eukaryota</taxon>
        <taxon>Discoba</taxon>
        <taxon>Euglenozoa</taxon>
        <taxon>Kinetoplastea</taxon>
        <taxon>Metakinetoplastina</taxon>
        <taxon>Trypanosomatida</taxon>
        <taxon>Trypanosomatidae</taxon>
        <taxon>Leishmaniinae</taxon>
        <taxon>Leishmania</taxon>
    </lineage>
</organism>
<reference evidence="3" key="1">
    <citation type="journal article" date="2021" name="Microbiol. Resour. Announc.">
        <title>LGAAP: Leishmaniinae Genome Assembly and Annotation Pipeline.</title>
        <authorList>
            <person name="Almutairi H."/>
            <person name="Urbaniak M.D."/>
            <person name="Bates M.D."/>
            <person name="Jariyapan N."/>
            <person name="Kwakye-Nuako G."/>
            <person name="Thomaz-Soccol V."/>
            <person name="Al-Salem W.S."/>
            <person name="Dillon R.J."/>
            <person name="Bates P.A."/>
            <person name="Gatherer D."/>
        </authorList>
    </citation>
    <scope>NUCLEOTIDE SEQUENCE [LARGE SCALE GENOMIC DNA]</scope>
</reference>
<feature type="transmembrane region" description="Helical" evidence="1">
    <location>
        <begin position="45"/>
        <end position="72"/>
    </location>
</feature>
<reference evidence="3" key="2">
    <citation type="journal article" date="2021" name="Sci. Data">
        <title>Chromosome-scale genome sequencing, assembly and annotation of six genomes from subfamily Leishmaniinae.</title>
        <authorList>
            <person name="Almutairi H."/>
            <person name="Urbaniak M.D."/>
            <person name="Bates M.D."/>
            <person name="Jariyapan N."/>
            <person name="Kwakye-Nuako G."/>
            <person name="Thomaz Soccol V."/>
            <person name="Al-Salem W.S."/>
            <person name="Dillon R.J."/>
            <person name="Bates P.A."/>
            <person name="Gatherer D."/>
        </authorList>
    </citation>
    <scope>NUCLEOTIDE SEQUENCE [LARGE SCALE GENOMIC DNA]</scope>
</reference>
<dbReference type="Proteomes" id="UP000673552">
    <property type="component" value="Unassembled WGS sequence"/>
</dbReference>
<dbReference type="RefSeq" id="XP_067179409.1">
    <property type="nucleotide sequence ID" value="XM_067324062.1"/>
</dbReference>
<feature type="transmembrane region" description="Helical" evidence="1">
    <location>
        <begin position="15"/>
        <end position="33"/>
    </location>
</feature>
<accession>A0A836GTD2</accession>
<keyword evidence="1" id="KW-1133">Transmembrane helix</keyword>
<keyword evidence="1" id="KW-0812">Transmembrane</keyword>
<dbReference type="GeneID" id="92516574"/>
<protein>
    <recommendedName>
        <fullName evidence="4">Transmembrane protein</fullName>
    </recommendedName>
</protein>
<evidence type="ECO:0000313" key="2">
    <source>
        <dbReference type="EMBL" id="KAG5480976.1"/>
    </source>
</evidence>